<gene>
    <name evidence="1" type="ORF">BLNAU_6009</name>
</gene>
<dbReference type="InterPro" id="IPR011050">
    <property type="entry name" value="Pectin_lyase_fold/virulence"/>
</dbReference>
<dbReference type="Proteomes" id="UP001281761">
    <property type="component" value="Unassembled WGS sequence"/>
</dbReference>
<organism evidence="1 2">
    <name type="scientific">Blattamonas nauphoetae</name>
    <dbReference type="NCBI Taxonomy" id="2049346"/>
    <lineage>
        <taxon>Eukaryota</taxon>
        <taxon>Metamonada</taxon>
        <taxon>Preaxostyla</taxon>
        <taxon>Oxymonadida</taxon>
        <taxon>Blattamonas</taxon>
    </lineage>
</organism>
<dbReference type="EMBL" id="JARBJD010000033">
    <property type="protein sequence ID" value="KAK2958993.1"/>
    <property type="molecule type" value="Genomic_DNA"/>
</dbReference>
<reference evidence="1 2" key="1">
    <citation type="journal article" date="2022" name="bioRxiv">
        <title>Genomics of Preaxostyla Flagellates Illuminates Evolutionary Transitions and the Path Towards Mitochondrial Loss.</title>
        <authorList>
            <person name="Novak L.V.F."/>
            <person name="Treitli S.C."/>
            <person name="Pyrih J."/>
            <person name="Halakuc P."/>
            <person name="Pipaliya S.V."/>
            <person name="Vacek V."/>
            <person name="Brzon O."/>
            <person name="Soukal P."/>
            <person name="Eme L."/>
            <person name="Dacks J.B."/>
            <person name="Karnkowska A."/>
            <person name="Elias M."/>
            <person name="Hampl V."/>
        </authorList>
    </citation>
    <scope>NUCLEOTIDE SEQUENCE [LARGE SCALE GENOMIC DNA]</scope>
    <source>
        <strain evidence="1">NAU3</strain>
        <tissue evidence="1">Gut</tissue>
    </source>
</reference>
<dbReference type="SUPFAM" id="SSF51126">
    <property type="entry name" value="Pectin lyase-like"/>
    <property type="match status" value="1"/>
</dbReference>
<sequence>MGDGGYVLSLNTSFTGCHTPSSPNDDADTRHNQHFKSQTEITTATTPNHVFTLCTFIQCTSSAFGGAIEAFNGITAANLEIARCSFHACYADDFGGAIHFYPSSSSPSSFTLSSSSFVGCSAGNVGGSMRINSIPVVSISECVFLDSKTASDGGAIYFSWCPSGDSSGLSNTLFQNCTQTSSSSGYGGGAISSYDYATHKLSFVQFRQCSAASGSGHDIFLHNTPFDANSFSTCDSTSSKPHRVTSVTTDFSSLLPDTSFEASVESLDSTLTGDDTVTLTLTLDKAVSGTMIVIVSNLDGTRQEVDGKAPKIGRVLVFSFSSPSSTVGTCSSSFGESGVLQFPLSDYTLLTASISNHDVSVPSAVVIPDVPPTLLHASCNLDESGTEVEVSFSGFGIHQGPYTLTLNDSITLEVTFQDDYFGWSVGSGWKGVSEKDGELSEKTEYSLTGIVSNVQPSASIAIASGVGFIVPTAARLSTVNVNGFVDARKTTVKLSFESVKLEKNKKYILKMKRRDTSEDTMTREVWTDGNGDVLDVDEILYPIETSGEGRKEQLEFGVSYGVLSLTASDRTRSVLISDIVITMPDEPARIISLVSRSLNGMKDELTISFVSSSLPVGTGTIKVKRTNSDILVEGVLTRDSATQCTAVISTAWTESTNHLSFGNTYSVESAIIHSVDVVIDSDVSFDVPNPPVITSFSLPSECSSDSFTIDVTGLNLPSLETYTLALSDNHNISITFSESTRGSGTVKAGLPSEVQFDMTYSVSNVTKGDAHVLLNTTTFTTPLGPTLLSISTSLKSPDKKDVILSLSGLRMMTDTHNLTFHEQGQSTPITILVTIDSTTTGSGSEVIYGGTTLKYGTTYEVTSLTSDTLHLALPASLRFETDPEPSRLTSVSLTGLSDERRKADFTVGGRMMTKDETYTITVNETGLSVQKRIEVTMRTKEEGTGSGVLFSQMEGEIELDFGTEYEVVGVCDSSQLPILFEPNLRFETPSEPTRLVSFWISGYDANEKEVQFEMSGRVLETSAIFKVCLSFSNTVKHTVLMEFDLGRGKWEGSAILYPLDACQLEYGTRYTVSSFRRGDNATELFFEANEITICSEPSRLVKIVRVDDEGLNSTTLTLSSRVLTVNEQYEMKVTGITLTSSSSASSSNSLHETTIRFTATSATENTVTLKLYPLEGADVKYGHWYCVDWMKVVDGGSILVETESCVFETQNEPARIISLVSHSLSKKKDVLTICFVSSLLPDETGTITVKQTDRDILVEGVLTRDSDTQCTAVFSTAWTENPTHLSFGKTYSVESATISSVDVVVDSDIPFDVPNPPVITSFTLPDECSSDSFTIEVTGQNLPSLETYTLALSDSHNVFVTFSESTKGSGTVKASLPSEVQFGREYSVLNVTKGDDHVLFNQSSFASPLGPTLSSVSIDWKTPDKKEVILSLNGERMMTGLHNLMFIEQGDTFNLSISVTIDTTTTGSGSVVIYDGPILKYGTTYEVISLISDTLHFALPASLTFETDREPARICLSTGAVLNNNRTKVTISLNGRALAEPLGSIWMSFEFTFWESLSMRRISETSCEADFLVAMEQSGTHLKYEGEYTICVKPDDASNFLVDSGITVRIPAPPRFTSMEY</sequence>
<accession>A0ABQ9Y5H0</accession>
<name>A0ABQ9Y5H0_9EUKA</name>
<proteinExistence type="predicted"/>
<protein>
    <submittedName>
        <fullName evidence="1">Uncharacterized protein</fullName>
    </submittedName>
</protein>
<evidence type="ECO:0000313" key="1">
    <source>
        <dbReference type="EMBL" id="KAK2958993.1"/>
    </source>
</evidence>
<comment type="caution">
    <text evidence="1">The sequence shown here is derived from an EMBL/GenBank/DDBJ whole genome shotgun (WGS) entry which is preliminary data.</text>
</comment>
<evidence type="ECO:0000313" key="2">
    <source>
        <dbReference type="Proteomes" id="UP001281761"/>
    </source>
</evidence>
<keyword evidence="2" id="KW-1185">Reference proteome</keyword>